<dbReference type="HAMAP" id="MF_00211">
    <property type="entry name" value="TrpD"/>
    <property type="match status" value="1"/>
</dbReference>
<reference evidence="13" key="1">
    <citation type="submission" date="2018-05" db="EMBL/GenBank/DDBJ databases">
        <authorList>
            <person name="Li X."/>
        </authorList>
    </citation>
    <scope>NUCLEOTIDE SEQUENCE [LARGE SCALE GENOMIC DNA]</scope>
    <source>
        <strain evidence="13">LX32</strain>
    </source>
</reference>
<feature type="binding site" evidence="9">
    <location>
        <position position="227"/>
    </location>
    <ligand>
        <name>Mg(2+)</name>
        <dbReference type="ChEBI" id="CHEBI:18420"/>
        <label>1</label>
    </ligand>
</feature>
<dbReference type="NCBIfam" id="TIGR01245">
    <property type="entry name" value="trpD"/>
    <property type="match status" value="1"/>
</dbReference>
<keyword evidence="13" id="KW-1185">Reference proteome</keyword>
<comment type="caution">
    <text evidence="9">Lacks conserved residue(s) required for the propagation of feature annotation.</text>
</comment>
<dbReference type="Pfam" id="PF02885">
    <property type="entry name" value="Glycos_trans_3N"/>
    <property type="match status" value="1"/>
</dbReference>
<sequence>MSDAFKPLLSRLADGATLSEEDAGEFFDACLRGEPTPAQVAAALTAMRMRGETVGELTASARAMRKAAVSLEHPYDVIDVCGTGGDGLHTYNISTAVAFVAAGGGLKVAKHGNRALSSKSGGADVLTELGVNIAASQAQQLQALAEAGICFMFAPSHHGAMRHVTPIRAELGFRTIFNLLGPLANPAKARRQLLGVFDTRWVEPLARVLGALGAEKAWTVHGQGMDEVTTTGETQVAEWRNGQVRLFRITPEAVGLPRASLADLTGGPPAENAQALRELLAGAKGPYRDIVLLNAAAAFLVGDKVETLREGVELAGQAIDDGRAAAALQRLVEITGEVQPA</sequence>
<dbReference type="Pfam" id="PF00591">
    <property type="entry name" value="Glycos_transf_3"/>
    <property type="match status" value="1"/>
</dbReference>
<feature type="binding site" evidence="9">
    <location>
        <position position="82"/>
    </location>
    <ligand>
        <name>5-phospho-alpha-D-ribose 1-diphosphate</name>
        <dbReference type="ChEBI" id="CHEBI:58017"/>
    </ligand>
</feature>
<dbReference type="InterPro" id="IPR017459">
    <property type="entry name" value="Glycosyl_Trfase_fam3_N_dom"/>
</dbReference>
<proteinExistence type="inferred from homology"/>
<dbReference type="EMBL" id="QFYQ01000001">
    <property type="protein sequence ID" value="RAK55349.1"/>
    <property type="molecule type" value="Genomic_DNA"/>
</dbReference>
<comment type="pathway">
    <text evidence="1 9">Amino-acid biosynthesis; L-tryptophan biosynthesis; L-tryptophan from chorismate: step 2/5.</text>
</comment>
<evidence type="ECO:0000256" key="4">
    <source>
        <dbReference type="ARBA" id="ARBA00022679"/>
    </source>
</evidence>
<keyword evidence="5 9" id="KW-0822">Tryptophan biosynthesis</keyword>
<keyword evidence="4 9" id="KW-0808">Transferase</keyword>
<feature type="binding site" evidence="9">
    <location>
        <position position="90"/>
    </location>
    <ligand>
        <name>5-phospho-alpha-D-ribose 1-diphosphate</name>
        <dbReference type="ChEBI" id="CHEBI:58017"/>
    </ligand>
</feature>
<dbReference type="GO" id="GO:0004048">
    <property type="term" value="F:anthranilate phosphoribosyltransferase activity"/>
    <property type="evidence" value="ECO:0007669"/>
    <property type="project" value="UniProtKB-UniRule"/>
</dbReference>
<comment type="cofactor">
    <cofactor evidence="9">
        <name>Mg(2+)</name>
        <dbReference type="ChEBI" id="CHEBI:18420"/>
    </cofactor>
    <text evidence="9">Binds 2 magnesium ions per monomer.</text>
</comment>
<feature type="domain" description="Glycosyl transferase family 3 N-terminal" evidence="11">
    <location>
        <begin position="6"/>
        <end position="68"/>
    </location>
</feature>
<feature type="binding site" evidence="9">
    <location>
        <begin position="110"/>
        <end position="118"/>
    </location>
    <ligand>
        <name>5-phospho-alpha-D-ribose 1-diphosphate</name>
        <dbReference type="ChEBI" id="CHEBI:58017"/>
    </ligand>
</feature>
<keyword evidence="9" id="KW-0479">Metal-binding</keyword>
<feature type="binding site" evidence="9">
    <location>
        <position position="113"/>
    </location>
    <ligand>
        <name>anthranilate</name>
        <dbReference type="ChEBI" id="CHEBI:16567"/>
        <label>1</label>
    </ligand>
</feature>
<dbReference type="PANTHER" id="PTHR43285:SF2">
    <property type="entry name" value="ANTHRANILATE PHOSPHORIBOSYLTRANSFERASE"/>
    <property type="match status" value="1"/>
</dbReference>
<evidence type="ECO:0000256" key="8">
    <source>
        <dbReference type="ARBA" id="ARBA00061188"/>
    </source>
</evidence>
<comment type="similarity">
    <text evidence="8">In the C-terminal section; belongs to the anthranilate phosphoribosyltransferase family.</text>
</comment>
<comment type="catalytic activity">
    <reaction evidence="7 9">
        <text>N-(5-phospho-beta-D-ribosyl)anthranilate + diphosphate = 5-phospho-alpha-D-ribose 1-diphosphate + anthranilate</text>
        <dbReference type="Rhea" id="RHEA:11768"/>
        <dbReference type="ChEBI" id="CHEBI:16567"/>
        <dbReference type="ChEBI" id="CHEBI:18277"/>
        <dbReference type="ChEBI" id="CHEBI:33019"/>
        <dbReference type="ChEBI" id="CHEBI:58017"/>
        <dbReference type="EC" id="2.4.2.18"/>
    </reaction>
</comment>
<comment type="similarity">
    <text evidence="9">Belongs to the anthranilate phosphoribosyltransferase family.</text>
</comment>
<dbReference type="Proteomes" id="UP000249254">
    <property type="component" value="Unassembled WGS sequence"/>
</dbReference>
<dbReference type="GO" id="GO:0000287">
    <property type="term" value="F:magnesium ion binding"/>
    <property type="evidence" value="ECO:0007669"/>
    <property type="project" value="UniProtKB-UniRule"/>
</dbReference>
<feature type="binding site" evidence="9">
    <location>
        <begin position="92"/>
        <end position="95"/>
    </location>
    <ligand>
        <name>5-phospho-alpha-D-ribose 1-diphosphate</name>
        <dbReference type="ChEBI" id="CHEBI:58017"/>
    </ligand>
</feature>
<evidence type="ECO:0000256" key="1">
    <source>
        <dbReference type="ARBA" id="ARBA00004907"/>
    </source>
</evidence>
<evidence type="ECO:0000256" key="7">
    <source>
        <dbReference type="ARBA" id="ARBA00052328"/>
    </source>
</evidence>
<dbReference type="OrthoDB" id="9806430at2"/>
<keyword evidence="2 9" id="KW-0028">Amino-acid biosynthesis</keyword>
<evidence type="ECO:0000313" key="13">
    <source>
        <dbReference type="Proteomes" id="UP000249254"/>
    </source>
</evidence>
<feature type="binding site" evidence="9">
    <location>
        <position position="168"/>
    </location>
    <ligand>
        <name>anthranilate</name>
        <dbReference type="ChEBI" id="CHEBI:16567"/>
        <label>2</label>
    </ligand>
</feature>
<evidence type="ECO:0000313" key="12">
    <source>
        <dbReference type="EMBL" id="RAK55349.1"/>
    </source>
</evidence>
<dbReference type="InterPro" id="IPR036320">
    <property type="entry name" value="Glycosyl_Trfase_fam3_N_dom_sf"/>
</dbReference>
<keyword evidence="6 9" id="KW-0057">Aromatic amino acid biosynthesis</keyword>
<comment type="function">
    <text evidence="9">Catalyzes the transfer of the phosphoribosyl group of 5-phosphorylribose-1-pyrophosphate (PRPP) to anthranilate to yield N-(5'-phosphoribosyl)-anthranilate (PRA).</text>
</comment>
<dbReference type="InterPro" id="IPR035902">
    <property type="entry name" value="Nuc_phospho_transferase"/>
</dbReference>
<feature type="binding site" evidence="9">
    <location>
        <position position="226"/>
    </location>
    <ligand>
        <name>Mg(2+)</name>
        <dbReference type="ChEBI" id="CHEBI:18420"/>
        <label>2</label>
    </ligand>
</feature>
<keyword evidence="9" id="KW-0460">Magnesium</keyword>
<dbReference type="SUPFAM" id="SSF52418">
    <property type="entry name" value="Nucleoside phosphorylase/phosphoribosyltransferase catalytic domain"/>
    <property type="match status" value="1"/>
</dbReference>
<organism evidence="12 13">
    <name type="scientific">Phenylobacterium soli</name>
    <dbReference type="NCBI Taxonomy" id="2170551"/>
    <lineage>
        <taxon>Bacteria</taxon>
        <taxon>Pseudomonadati</taxon>
        <taxon>Pseudomonadota</taxon>
        <taxon>Alphaproteobacteria</taxon>
        <taxon>Caulobacterales</taxon>
        <taxon>Caulobacteraceae</taxon>
        <taxon>Phenylobacterium</taxon>
    </lineage>
</organism>
<feature type="domain" description="Glycosyl transferase family 3" evidence="10">
    <location>
        <begin position="76"/>
        <end position="324"/>
    </location>
</feature>
<dbReference type="GO" id="GO:0000162">
    <property type="term" value="P:L-tryptophan biosynthetic process"/>
    <property type="evidence" value="ECO:0007669"/>
    <property type="project" value="UniProtKB-UniRule"/>
</dbReference>
<accession>A0A328AL61</accession>
<evidence type="ECO:0000259" key="11">
    <source>
        <dbReference type="Pfam" id="PF02885"/>
    </source>
</evidence>
<evidence type="ECO:0000256" key="6">
    <source>
        <dbReference type="ARBA" id="ARBA00023141"/>
    </source>
</evidence>
<dbReference type="FunFam" id="3.40.1030.10:FF:000002">
    <property type="entry name" value="Anthranilate phosphoribosyltransferase"/>
    <property type="match status" value="1"/>
</dbReference>
<dbReference type="InterPro" id="IPR005940">
    <property type="entry name" value="Anthranilate_Pribosyl_Tfrase"/>
</dbReference>
<comment type="subunit">
    <text evidence="9">Homodimer.</text>
</comment>
<dbReference type="SUPFAM" id="SSF47648">
    <property type="entry name" value="Nucleoside phosphorylase/phosphoribosyltransferase N-terminal domain"/>
    <property type="match status" value="1"/>
</dbReference>
<dbReference type="AlphaFoldDB" id="A0A328AL61"/>
<protein>
    <recommendedName>
        <fullName evidence="9">Anthranilate phosphoribosyltransferase</fullName>
        <ecNumber evidence="9">2.4.2.18</ecNumber>
    </recommendedName>
</protein>
<evidence type="ECO:0000256" key="3">
    <source>
        <dbReference type="ARBA" id="ARBA00022676"/>
    </source>
</evidence>
<comment type="caution">
    <text evidence="12">The sequence shown here is derived from an EMBL/GenBank/DDBJ whole genome shotgun (WGS) entry which is preliminary data.</text>
</comment>
<evidence type="ECO:0000256" key="2">
    <source>
        <dbReference type="ARBA" id="ARBA00022605"/>
    </source>
</evidence>
<name>A0A328AL61_9CAUL</name>
<dbReference type="PANTHER" id="PTHR43285">
    <property type="entry name" value="ANTHRANILATE PHOSPHORIBOSYLTRANSFERASE"/>
    <property type="match status" value="1"/>
</dbReference>
<dbReference type="RefSeq" id="WP_111529097.1">
    <property type="nucleotide sequence ID" value="NZ_JBHRSG010000003.1"/>
</dbReference>
<dbReference type="GO" id="GO:0005829">
    <property type="term" value="C:cytosol"/>
    <property type="evidence" value="ECO:0007669"/>
    <property type="project" value="TreeGrafter"/>
</dbReference>
<dbReference type="UniPathway" id="UPA00035">
    <property type="reaction ID" value="UER00041"/>
</dbReference>
<feature type="binding site" evidence="9">
    <location>
        <position position="94"/>
    </location>
    <ligand>
        <name>Mg(2+)</name>
        <dbReference type="ChEBI" id="CHEBI:18420"/>
        <label>1</label>
    </ligand>
</feature>
<dbReference type="InterPro" id="IPR000312">
    <property type="entry name" value="Glycosyl_Trfase_fam3"/>
</dbReference>
<feature type="binding site" evidence="9">
    <location>
        <position position="82"/>
    </location>
    <ligand>
        <name>anthranilate</name>
        <dbReference type="ChEBI" id="CHEBI:16567"/>
        <label>1</label>
    </ligand>
</feature>
<keyword evidence="3 9" id="KW-0328">Glycosyltransferase</keyword>
<feature type="binding site" evidence="9">
    <location>
        <position position="227"/>
    </location>
    <ligand>
        <name>Mg(2+)</name>
        <dbReference type="ChEBI" id="CHEBI:18420"/>
        <label>2</label>
    </ligand>
</feature>
<evidence type="ECO:0000259" key="10">
    <source>
        <dbReference type="Pfam" id="PF00591"/>
    </source>
</evidence>
<evidence type="ECO:0000256" key="5">
    <source>
        <dbReference type="ARBA" id="ARBA00022822"/>
    </source>
</evidence>
<evidence type="ECO:0000256" key="9">
    <source>
        <dbReference type="HAMAP-Rule" id="MF_00211"/>
    </source>
</evidence>
<dbReference type="Gene3D" id="1.20.970.10">
    <property type="entry name" value="Transferase, Pyrimidine Nucleoside Phosphorylase, Chain C"/>
    <property type="match status" value="1"/>
</dbReference>
<dbReference type="Gene3D" id="3.40.1030.10">
    <property type="entry name" value="Nucleoside phosphorylase/phosphoribosyltransferase catalytic domain"/>
    <property type="match status" value="1"/>
</dbReference>
<gene>
    <name evidence="9 12" type="primary">trpD</name>
    <name evidence="12" type="ORF">DJ017_12900</name>
</gene>
<feature type="binding site" evidence="9">
    <location>
        <position position="122"/>
    </location>
    <ligand>
        <name>5-phospho-alpha-D-ribose 1-diphosphate</name>
        <dbReference type="ChEBI" id="CHEBI:58017"/>
    </ligand>
</feature>
<feature type="binding site" evidence="9">
    <location>
        <begin position="85"/>
        <end position="86"/>
    </location>
    <ligand>
        <name>5-phospho-alpha-D-ribose 1-diphosphate</name>
        <dbReference type="ChEBI" id="CHEBI:58017"/>
    </ligand>
</feature>
<dbReference type="EC" id="2.4.2.18" evidence="9"/>